<keyword evidence="2" id="KW-1133">Transmembrane helix</keyword>
<feature type="transmembrane region" description="Helical" evidence="2">
    <location>
        <begin position="53"/>
        <end position="76"/>
    </location>
</feature>
<dbReference type="EMBL" id="JPQT01000063">
    <property type="protein sequence ID" value="KFE54045.1"/>
    <property type="molecule type" value="Genomic_DNA"/>
</dbReference>
<sequence length="146" mass="16412">MKNFNRRKNKRKPIGKFPSVVLLIGVIFAPQYITKLVNVQGFELLGFSHSIAIALNLLANAILLGVFFVYIVRFSIKAVERYERYKSEMIADMDEECRIILSPSKINLEKAEAKTNSKNKKPKEKDSWIDDLLDSDSSGDGGGGDD</sequence>
<evidence type="ECO:0000256" key="1">
    <source>
        <dbReference type="SAM" id="MobiDB-lite"/>
    </source>
</evidence>
<evidence type="ECO:0000256" key="2">
    <source>
        <dbReference type="SAM" id="Phobius"/>
    </source>
</evidence>
<name>A0A085VF32_PSESX</name>
<proteinExistence type="predicted"/>
<feature type="region of interest" description="Disordered" evidence="1">
    <location>
        <begin position="112"/>
        <end position="146"/>
    </location>
</feature>
<accession>A0A085VF32</accession>
<organism evidence="3 4">
    <name type="scientific">Pseudomonas syringae</name>
    <dbReference type="NCBI Taxonomy" id="317"/>
    <lineage>
        <taxon>Bacteria</taxon>
        <taxon>Pseudomonadati</taxon>
        <taxon>Pseudomonadota</taxon>
        <taxon>Gammaproteobacteria</taxon>
        <taxon>Pseudomonadales</taxon>
        <taxon>Pseudomonadaceae</taxon>
        <taxon>Pseudomonas</taxon>
    </lineage>
</organism>
<dbReference type="RefSeq" id="WP_047572527.1">
    <property type="nucleotide sequence ID" value="NZ_JPQT01000063.1"/>
</dbReference>
<gene>
    <name evidence="3" type="ORF">IV02_04675</name>
</gene>
<dbReference type="PATRIC" id="fig|317.174.peg.953"/>
<evidence type="ECO:0000313" key="4">
    <source>
        <dbReference type="Proteomes" id="UP000028643"/>
    </source>
</evidence>
<comment type="caution">
    <text evidence="3">The sequence shown here is derived from an EMBL/GenBank/DDBJ whole genome shotgun (WGS) entry which is preliminary data.</text>
</comment>
<feature type="transmembrane region" description="Helical" evidence="2">
    <location>
        <begin position="14"/>
        <end position="33"/>
    </location>
</feature>
<evidence type="ECO:0000313" key="3">
    <source>
        <dbReference type="EMBL" id="KFE54045.1"/>
    </source>
</evidence>
<keyword evidence="2" id="KW-0812">Transmembrane</keyword>
<reference evidence="3 4" key="1">
    <citation type="submission" date="2014-07" db="EMBL/GenBank/DDBJ databases">
        <title>Draft Genome Sequences of Environmental Pseudomonas syringae strains.</title>
        <authorList>
            <person name="Baltrus D.A."/>
            <person name="Berge O."/>
            <person name="Morris C."/>
        </authorList>
    </citation>
    <scope>NUCLEOTIDE SEQUENCE [LARGE SCALE GENOMIC DNA]</scope>
    <source>
        <strain evidence="3 4">CEB003</strain>
    </source>
</reference>
<dbReference type="Proteomes" id="UP000028643">
    <property type="component" value="Unassembled WGS sequence"/>
</dbReference>
<dbReference type="AlphaFoldDB" id="A0A085VF32"/>
<keyword evidence="2" id="KW-0472">Membrane</keyword>
<protein>
    <submittedName>
        <fullName evidence="3">Uncharacterized protein</fullName>
    </submittedName>
</protein>